<protein>
    <submittedName>
        <fullName evidence="3">DUF4405 domain-containing protein</fullName>
    </submittedName>
</protein>
<evidence type="ECO:0000256" key="1">
    <source>
        <dbReference type="SAM" id="Phobius"/>
    </source>
</evidence>
<dbReference type="EMBL" id="QUSM01000007">
    <property type="protein sequence ID" value="RGD73199.1"/>
    <property type="molecule type" value="Genomic_DNA"/>
</dbReference>
<accession>A0A3E3DW58</accession>
<organism evidence="3 4">
    <name type="scientific">Anaerofustis stercorihominis</name>
    <dbReference type="NCBI Taxonomy" id="214853"/>
    <lineage>
        <taxon>Bacteria</taxon>
        <taxon>Bacillati</taxon>
        <taxon>Bacillota</taxon>
        <taxon>Clostridia</taxon>
        <taxon>Eubacteriales</taxon>
        <taxon>Eubacteriaceae</taxon>
        <taxon>Anaerofustis</taxon>
    </lineage>
</organism>
<proteinExistence type="predicted"/>
<dbReference type="Proteomes" id="UP000261212">
    <property type="component" value="Unassembled WGS sequence"/>
</dbReference>
<gene>
    <name evidence="3" type="ORF">DW687_10675</name>
</gene>
<dbReference type="AlphaFoldDB" id="A0A3E3DW58"/>
<feature type="transmembrane region" description="Helical" evidence="1">
    <location>
        <begin position="149"/>
        <end position="171"/>
    </location>
</feature>
<dbReference type="RefSeq" id="WP_007050730.1">
    <property type="nucleotide sequence ID" value="NZ_CABKNJ010000001.1"/>
</dbReference>
<reference evidence="3 4" key="1">
    <citation type="submission" date="2018-08" db="EMBL/GenBank/DDBJ databases">
        <title>A genome reference for cultivated species of the human gut microbiota.</title>
        <authorList>
            <person name="Zou Y."/>
            <person name="Xue W."/>
            <person name="Luo G."/>
        </authorList>
    </citation>
    <scope>NUCLEOTIDE SEQUENCE [LARGE SCALE GENOMIC DNA]</scope>
    <source>
        <strain evidence="3 4">AM25-6</strain>
    </source>
</reference>
<sequence>MKNKKGFNVVLDISMLILMLIEISGRLVSSFYHELLGIGLIMLFILHNIKNRNWYKSIFKGRYNLYRTLIFIINAGLLISFSVLMISAVPISRSIFKFLDIEGGLNIRKLHTASSYIGLIFISLHLGFHMEMIINKVKNKINIRGLTKIVFCIIFALTFIWGIRSFIYRNILSKVIAYYSFDIASSNDSLLVAFGDYFCIVFFISFLCYFIMKFIKKHI</sequence>
<dbReference type="Pfam" id="PF14358">
    <property type="entry name" value="DUF4405"/>
    <property type="match status" value="1"/>
</dbReference>
<dbReference type="InterPro" id="IPR025517">
    <property type="entry name" value="DUF4405"/>
</dbReference>
<feature type="transmembrane region" description="Helical" evidence="1">
    <location>
        <begin position="31"/>
        <end position="49"/>
    </location>
</feature>
<feature type="transmembrane region" description="Helical" evidence="1">
    <location>
        <begin position="110"/>
        <end position="128"/>
    </location>
</feature>
<feature type="transmembrane region" description="Helical" evidence="1">
    <location>
        <begin position="69"/>
        <end position="90"/>
    </location>
</feature>
<dbReference type="GeneID" id="98001006"/>
<comment type="caution">
    <text evidence="3">The sequence shown here is derived from an EMBL/GenBank/DDBJ whole genome shotgun (WGS) entry which is preliminary data.</text>
</comment>
<evidence type="ECO:0000313" key="4">
    <source>
        <dbReference type="Proteomes" id="UP000261212"/>
    </source>
</evidence>
<evidence type="ECO:0000313" key="3">
    <source>
        <dbReference type="EMBL" id="RGD73199.1"/>
    </source>
</evidence>
<feature type="transmembrane region" description="Helical" evidence="1">
    <location>
        <begin position="7"/>
        <end position="25"/>
    </location>
</feature>
<feature type="transmembrane region" description="Helical" evidence="1">
    <location>
        <begin position="191"/>
        <end position="212"/>
    </location>
</feature>
<keyword evidence="1" id="KW-0812">Transmembrane</keyword>
<evidence type="ECO:0000259" key="2">
    <source>
        <dbReference type="Pfam" id="PF14358"/>
    </source>
</evidence>
<keyword evidence="1" id="KW-1133">Transmembrane helix</keyword>
<name>A0A3E3DW58_9FIRM</name>
<keyword evidence="1" id="KW-0472">Membrane</keyword>
<feature type="domain" description="Flavinylation-associated cytochrome" evidence="2">
    <location>
        <begin position="72"/>
        <end position="129"/>
    </location>
</feature>